<accession>A0A2P2R1L5</accession>
<proteinExistence type="predicted"/>
<evidence type="ECO:0000313" key="1">
    <source>
        <dbReference type="EMBL" id="MBX73080.1"/>
    </source>
</evidence>
<name>A0A2P2R1L5_RHIMU</name>
<reference evidence="1" key="1">
    <citation type="submission" date="2018-02" db="EMBL/GenBank/DDBJ databases">
        <title>Rhizophora mucronata_Transcriptome.</title>
        <authorList>
            <person name="Meera S.P."/>
            <person name="Sreeshan A."/>
            <person name="Augustine A."/>
        </authorList>
    </citation>
    <scope>NUCLEOTIDE SEQUENCE</scope>
    <source>
        <tissue evidence="1">Leaf</tissue>
    </source>
</reference>
<dbReference type="EMBL" id="GGEC01092596">
    <property type="protein sequence ID" value="MBX73080.1"/>
    <property type="molecule type" value="Transcribed_RNA"/>
</dbReference>
<protein>
    <submittedName>
        <fullName evidence="1">Uncharacterized protein</fullName>
    </submittedName>
</protein>
<organism evidence="1">
    <name type="scientific">Rhizophora mucronata</name>
    <name type="common">Asiatic mangrove</name>
    <dbReference type="NCBI Taxonomy" id="61149"/>
    <lineage>
        <taxon>Eukaryota</taxon>
        <taxon>Viridiplantae</taxon>
        <taxon>Streptophyta</taxon>
        <taxon>Embryophyta</taxon>
        <taxon>Tracheophyta</taxon>
        <taxon>Spermatophyta</taxon>
        <taxon>Magnoliopsida</taxon>
        <taxon>eudicotyledons</taxon>
        <taxon>Gunneridae</taxon>
        <taxon>Pentapetalae</taxon>
        <taxon>rosids</taxon>
        <taxon>fabids</taxon>
        <taxon>Malpighiales</taxon>
        <taxon>Rhizophoraceae</taxon>
        <taxon>Rhizophora</taxon>
    </lineage>
</organism>
<sequence>MAQRVLSNNLDHHYYHYFFIDHPLILQCLLAKAIILDCDSLFSNDSTVALQWSISWDSRSS</sequence>
<dbReference type="AlphaFoldDB" id="A0A2P2R1L5"/>